<dbReference type="Proteomes" id="UP001221150">
    <property type="component" value="Unassembled WGS sequence"/>
</dbReference>
<evidence type="ECO:0000313" key="1">
    <source>
        <dbReference type="EMBL" id="MDF3300061.1"/>
    </source>
</evidence>
<dbReference type="EMBL" id="JARJBB010000007">
    <property type="protein sequence ID" value="MDF3300061.1"/>
    <property type="molecule type" value="Genomic_DNA"/>
</dbReference>
<gene>
    <name evidence="1" type="ORF">P3H78_15765</name>
</gene>
<evidence type="ECO:0000313" key="2">
    <source>
        <dbReference type="Proteomes" id="UP001221150"/>
    </source>
</evidence>
<dbReference type="RefSeq" id="WP_276109617.1">
    <property type="nucleotide sequence ID" value="NZ_JARJBB010000007.1"/>
</dbReference>
<reference evidence="1 2" key="1">
    <citation type="submission" date="2023-03" db="EMBL/GenBank/DDBJ databases">
        <title>Draft genome sequence of Streptomyces sp. K1PA1 isolated from peat swamp forest in Thailand.</title>
        <authorList>
            <person name="Klaysubun C."/>
            <person name="Duangmal K."/>
        </authorList>
    </citation>
    <scope>NUCLEOTIDE SEQUENCE [LARGE SCALE GENOMIC DNA]</scope>
    <source>
        <strain evidence="1 2">K1PA1</strain>
    </source>
</reference>
<accession>A0ABT6A5Y6</accession>
<comment type="caution">
    <text evidence="1">The sequence shown here is derived from an EMBL/GenBank/DDBJ whole genome shotgun (WGS) entry which is preliminary data.</text>
</comment>
<name>A0ABT6A5Y6_9ACTN</name>
<organism evidence="1 2">
    <name type="scientific">Streptomyces tropicalis</name>
    <dbReference type="NCBI Taxonomy" id="3034234"/>
    <lineage>
        <taxon>Bacteria</taxon>
        <taxon>Bacillati</taxon>
        <taxon>Actinomycetota</taxon>
        <taxon>Actinomycetes</taxon>
        <taxon>Kitasatosporales</taxon>
        <taxon>Streptomycetaceae</taxon>
        <taxon>Streptomyces</taxon>
    </lineage>
</organism>
<sequence length="86" mass="9915">MGPLRHQRLGRLLLRPHGHLHRTAFLVDVVEAYEIMWIRSECTRSYRVLTGTVIPHAKNSKARAVRLLRRHLELVVGESEDLLAPT</sequence>
<proteinExistence type="predicted"/>
<keyword evidence="2" id="KW-1185">Reference proteome</keyword>
<protein>
    <submittedName>
        <fullName evidence="1">Uncharacterized protein</fullName>
    </submittedName>
</protein>